<dbReference type="OrthoDB" id="3639251at2759"/>
<sequence>LILSSQQLGYTFVKFIGGTLADILDPGLTFVTCLLLTGITCAAFTAAASVSLFAVIWFLCGMAQGPAWSACAVLLKQNFPPDQFATWWSILSTSSNVAGTAGPFVSQAIVSAFSWRASLLTAGSSFISSQEVGGIMGSILTGYISDYLVSKGEKTTRSRLKIIVLLSVLETLGLYLLIFHTTHQSFQIFMNFFGFLVGFGMYGIISLLGVASMELAPENLSGTAHSLATLGGNIGRVMAGYPLSVIATWRTWHESFLVVLLVSVACIVVSIVCLQMLQSRDVAKRKSEHSA</sequence>
<dbReference type="InterPro" id="IPR011701">
    <property type="entry name" value="MFS"/>
</dbReference>
<dbReference type="Gene3D" id="1.20.1250.20">
    <property type="entry name" value="MFS general substrate transporter like domains"/>
    <property type="match status" value="2"/>
</dbReference>
<comment type="caution">
    <text evidence="7">The sequence shown here is derived from an EMBL/GenBank/DDBJ whole genome shotgun (WGS) entry which is preliminary data.</text>
</comment>
<dbReference type="SUPFAM" id="SSF103473">
    <property type="entry name" value="MFS general substrate transporter"/>
    <property type="match status" value="1"/>
</dbReference>
<dbReference type="PANTHER" id="PTHR43826:SF3">
    <property type="entry name" value="GLUCOSE-6-PHOSPHATE EXCHANGER SLC37A4"/>
    <property type="match status" value="1"/>
</dbReference>
<dbReference type="InterPro" id="IPR051337">
    <property type="entry name" value="OPA_Antiporter"/>
</dbReference>
<dbReference type="AlphaFoldDB" id="A0A8S3ZUR6"/>
<dbReference type="GO" id="GO:0061513">
    <property type="term" value="F:glucose 6-phosphate:phosphate antiporter activity"/>
    <property type="evidence" value="ECO:0007669"/>
    <property type="project" value="TreeGrafter"/>
</dbReference>
<protein>
    <recommendedName>
        <fullName evidence="6">Major facilitator superfamily (MFS) profile domain-containing protein</fullName>
    </recommendedName>
</protein>
<accession>A0A8S3ZUR6</accession>
<feature type="transmembrane region" description="Helical" evidence="5">
    <location>
        <begin position="160"/>
        <end position="180"/>
    </location>
</feature>
<feature type="non-terminal residue" evidence="7">
    <location>
        <position position="1"/>
    </location>
</feature>
<feature type="transmembrane region" description="Helical" evidence="5">
    <location>
        <begin position="255"/>
        <end position="277"/>
    </location>
</feature>
<dbReference type="PANTHER" id="PTHR43826">
    <property type="entry name" value="GLUCOSE-6-PHOSPHATE EXCHANGER SLC37A4"/>
    <property type="match status" value="1"/>
</dbReference>
<feature type="domain" description="Major facilitator superfamily (MFS) profile" evidence="6">
    <location>
        <begin position="1"/>
        <end position="291"/>
    </location>
</feature>
<gene>
    <name evidence="7" type="ORF">CUNI_LOCUS18885</name>
</gene>
<dbReference type="PROSITE" id="PS50850">
    <property type="entry name" value="MFS"/>
    <property type="match status" value="1"/>
</dbReference>
<evidence type="ECO:0000259" key="6">
    <source>
        <dbReference type="PROSITE" id="PS50850"/>
    </source>
</evidence>
<organism evidence="7 8">
    <name type="scientific">Candidula unifasciata</name>
    <dbReference type="NCBI Taxonomy" id="100452"/>
    <lineage>
        <taxon>Eukaryota</taxon>
        <taxon>Metazoa</taxon>
        <taxon>Spiralia</taxon>
        <taxon>Lophotrochozoa</taxon>
        <taxon>Mollusca</taxon>
        <taxon>Gastropoda</taxon>
        <taxon>Heterobranchia</taxon>
        <taxon>Euthyneura</taxon>
        <taxon>Panpulmonata</taxon>
        <taxon>Eupulmonata</taxon>
        <taxon>Stylommatophora</taxon>
        <taxon>Helicina</taxon>
        <taxon>Helicoidea</taxon>
        <taxon>Geomitridae</taxon>
        <taxon>Candidula</taxon>
    </lineage>
</organism>
<dbReference type="InterPro" id="IPR036259">
    <property type="entry name" value="MFS_trans_sf"/>
</dbReference>
<evidence type="ECO:0000256" key="3">
    <source>
        <dbReference type="ARBA" id="ARBA00022989"/>
    </source>
</evidence>
<dbReference type="GO" id="GO:0035435">
    <property type="term" value="P:phosphate ion transmembrane transport"/>
    <property type="evidence" value="ECO:0007669"/>
    <property type="project" value="TreeGrafter"/>
</dbReference>
<evidence type="ECO:0000256" key="1">
    <source>
        <dbReference type="ARBA" id="ARBA00004127"/>
    </source>
</evidence>
<dbReference type="InterPro" id="IPR020846">
    <property type="entry name" value="MFS_dom"/>
</dbReference>
<proteinExistence type="predicted"/>
<comment type="subcellular location">
    <subcellularLocation>
        <location evidence="1">Endomembrane system</location>
        <topology evidence="1">Multi-pass membrane protein</topology>
    </subcellularLocation>
</comment>
<keyword evidence="8" id="KW-1185">Reference proteome</keyword>
<evidence type="ECO:0000256" key="2">
    <source>
        <dbReference type="ARBA" id="ARBA00022692"/>
    </source>
</evidence>
<keyword evidence="4 5" id="KW-0472">Membrane</keyword>
<evidence type="ECO:0000256" key="5">
    <source>
        <dbReference type="SAM" id="Phobius"/>
    </source>
</evidence>
<dbReference type="GO" id="GO:0005789">
    <property type="term" value="C:endoplasmic reticulum membrane"/>
    <property type="evidence" value="ECO:0007669"/>
    <property type="project" value="TreeGrafter"/>
</dbReference>
<dbReference type="Pfam" id="PF07690">
    <property type="entry name" value="MFS_1"/>
    <property type="match status" value="2"/>
</dbReference>
<reference evidence="7" key="1">
    <citation type="submission" date="2021-04" db="EMBL/GenBank/DDBJ databases">
        <authorList>
            <consortium name="Molecular Ecology Group"/>
        </authorList>
    </citation>
    <scope>NUCLEOTIDE SEQUENCE</scope>
</reference>
<keyword evidence="2 5" id="KW-0812">Transmembrane</keyword>
<evidence type="ECO:0000313" key="8">
    <source>
        <dbReference type="Proteomes" id="UP000678393"/>
    </source>
</evidence>
<feature type="transmembrane region" description="Helical" evidence="5">
    <location>
        <begin position="28"/>
        <end position="59"/>
    </location>
</feature>
<dbReference type="EMBL" id="CAJHNH020006112">
    <property type="protein sequence ID" value="CAG5133327.1"/>
    <property type="molecule type" value="Genomic_DNA"/>
</dbReference>
<evidence type="ECO:0000313" key="7">
    <source>
        <dbReference type="EMBL" id="CAG5133327.1"/>
    </source>
</evidence>
<feature type="transmembrane region" description="Helical" evidence="5">
    <location>
        <begin position="192"/>
        <end position="215"/>
    </location>
</feature>
<evidence type="ECO:0000256" key="4">
    <source>
        <dbReference type="ARBA" id="ARBA00023136"/>
    </source>
</evidence>
<dbReference type="Proteomes" id="UP000678393">
    <property type="component" value="Unassembled WGS sequence"/>
</dbReference>
<name>A0A8S3ZUR6_9EUPU</name>
<keyword evidence="3 5" id="KW-1133">Transmembrane helix</keyword>